<evidence type="ECO:0000256" key="10">
    <source>
        <dbReference type="ARBA" id="ARBA00023170"/>
    </source>
</evidence>
<dbReference type="Proteomes" id="UP000694391">
    <property type="component" value="Unplaced"/>
</dbReference>
<dbReference type="Ensembl" id="ENSCAFT00020005818.1">
    <property type="protein sequence ID" value="ENSCAFP00020005027.1"/>
    <property type="gene ID" value="ENSCAFG00020004105.1"/>
</dbReference>
<evidence type="ECO:0000256" key="9">
    <source>
        <dbReference type="ARBA" id="ARBA00023136"/>
    </source>
</evidence>
<keyword evidence="10" id="KW-0675">Receptor</keyword>
<dbReference type="GO" id="GO:0071939">
    <property type="term" value="P:vitamin A import into cell"/>
    <property type="evidence" value="ECO:0007669"/>
    <property type="project" value="TreeGrafter"/>
</dbReference>
<dbReference type="AlphaFoldDB" id="A0A8C0JTU3"/>
<evidence type="ECO:0000256" key="1">
    <source>
        <dbReference type="ARBA" id="ARBA00004651"/>
    </source>
</evidence>
<dbReference type="GeneTree" id="ENSGT00940000153246"/>
<evidence type="ECO:0000256" key="12">
    <source>
        <dbReference type="ARBA" id="ARBA00047156"/>
    </source>
</evidence>
<feature type="transmembrane region" description="Helical" evidence="14">
    <location>
        <begin position="386"/>
        <end position="411"/>
    </location>
</feature>
<name>A0A8C0JTU3_CANLU</name>
<dbReference type="PANTHER" id="PTHR21444:SF16">
    <property type="entry name" value="RECEPTOR FOR RETINOL UPTAKE STRA6"/>
    <property type="match status" value="1"/>
</dbReference>
<keyword evidence="8" id="KW-0683">Retinol-binding</keyword>
<keyword evidence="6" id="KW-0845">Vitamin A</keyword>
<reference evidence="15" key="2">
    <citation type="submission" date="2025-09" db="UniProtKB">
        <authorList>
            <consortium name="Ensembl"/>
        </authorList>
    </citation>
    <scope>IDENTIFICATION</scope>
</reference>
<evidence type="ECO:0000313" key="15">
    <source>
        <dbReference type="Ensembl" id="ENSCAFP00020005027.1"/>
    </source>
</evidence>
<keyword evidence="3" id="KW-0813">Transport</keyword>
<evidence type="ECO:0000256" key="5">
    <source>
        <dbReference type="ARBA" id="ARBA00022692"/>
    </source>
</evidence>
<proteinExistence type="predicted"/>
<evidence type="ECO:0000256" key="4">
    <source>
        <dbReference type="ARBA" id="ARBA00022475"/>
    </source>
</evidence>
<protein>
    <recommendedName>
        <fullName evidence="2">Receptor for retinol uptake STRA6</fullName>
    </recommendedName>
    <alternativeName>
        <fullName evidence="11">Retinol-binding protein receptor STRA6</fullName>
    </alternativeName>
</protein>
<comment type="subunit">
    <text evidence="12">Homodimer. Interacts with JAK2 and STAT5. Interacts (via extracellular domains) with RBP4. Interacts (via cytoplasmic domains) with RBP1.</text>
</comment>
<evidence type="ECO:0000256" key="11">
    <source>
        <dbReference type="ARBA" id="ARBA00031015"/>
    </source>
</evidence>
<keyword evidence="5 14" id="KW-0812">Transmembrane</keyword>
<dbReference type="GO" id="GO:0038023">
    <property type="term" value="F:signaling receptor activity"/>
    <property type="evidence" value="ECO:0007669"/>
    <property type="project" value="InterPro"/>
</dbReference>
<dbReference type="InterPro" id="IPR026612">
    <property type="entry name" value="STRA6-like"/>
</dbReference>
<dbReference type="GO" id="GO:0005886">
    <property type="term" value="C:plasma membrane"/>
    <property type="evidence" value="ECO:0007669"/>
    <property type="project" value="UniProtKB-SubCell"/>
</dbReference>
<evidence type="ECO:0000256" key="3">
    <source>
        <dbReference type="ARBA" id="ARBA00022448"/>
    </source>
</evidence>
<sequence>MWGSCSRKQLRGSGGGGRRVARRGWAQTAHICLPITCLPLPILSSRALEDTCPALLPCPLLPSGRLRHRQARSRTPARQHAVLGSLWGPGLAEGRVSSDTPDPQVLLPAGFPASASGPWIPEPLVPGAAGEKRQAQARSGLRGAAEQLLGGLSEDPPLPEEAGKQLPRLQARLPVPGLGVLQKLHLHSTARIPTPSEAGAFSHFDRERHLSGGPAAAGGRRTHHPEDEGGDHHGHLLPAGRLRDPSLGGQAGGGGAGEVLPVGSGRTNLQALHRGAALDLGPLPQHPHPSRQAIVCWMSFSAYHTAFTCLGLLVQQIIFFLGTTILAFLVFMPMLHGRNLLLLRHLESSWPFWLTLSLAVILQNTAAHWVFLETHHGRPELTNRRVLYAVTFFLFPINVLVGAMVVAWRVLLSALYNAIHLGQMDLSLMPPRAAALDPGYYTYCSFLKIEASQSHPATTAFCTLLLRTRQPRRPQDWPQTGGGRRRDAAAADQGPGRQGSGVQGPPGQGPLGAGLHAAAQPGPAGLPEAGPVGRLGQRVWP</sequence>
<accession>A0A8C0JTU3</accession>
<dbReference type="GO" id="GO:0016918">
    <property type="term" value="F:retinal binding"/>
    <property type="evidence" value="ECO:0007669"/>
    <property type="project" value="UniProtKB-KW"/>
</dbReference>
<reference evidence="15" key="1">
    <citation type="submission" date="2025-08" db="UniProtKB">
        <authorList>
            <consortium name="Ensembl"/>
        </authorList>
    </citation>
    <scope>IDENTIFICATION</scope>
</reference>
<keyword evidence="7 14" id="KW-1133">Transmembrane helix</keyword>
<evidence type="ECO:0000256" key="7">
    <source>
        <dbReference type="ARBA" id="ARBA00022989"/>
    </source>
</evidence>
<keyword evidence="9 14" id="KW-0472">Membrane</keyword>
<feature type="transmembrane region" description="Helical" evidence="14">
    <location>
        <begin position="307"/>
        <end position="332"/>
    </location>
</feature>
<evidence type="ECO:0000313" key="16">
    <source>
        <dbReference type="Proteomes" id="UP000694391"/>
    </source>
</evidence>
<keyword evidence="4" id="KW-1003">Cell membrane</keyword>
<evidence type="ECO:0000256" key="6">
    <source>
        <dbReference type="ARBA" id="ARBA00022893"/>
    </source>
</evidence>
<feature type="compositionally biased region" description="Gly residues" evidence="13">
    <location>
        <begin position="496"/>
        <end position="512"/>
    </location>
</feature>
<evidence type="ECO:0000256" key="2">
    <source>
        <dbReference type="ARBA" id="ARBA00014411"/>
    </source>
</evidence>
<organism evidence="15 16">
    <name type="scientific">Canis lupus dingo</name>
    <name type="common">dingo</name>
    <dbReference type="NCBI Taxonomy" id="286419"/>
    <lineage>
        <taxon>Eukaryota</taxon>
        <taxon>Metazoa</taxon>
        <taxon>Chordata</taxon>
        <taxon>Craniata</taxon>
        <taxon>Vertebrata</taxon>
        <taxon>Euteleostomi</taxon>
        <taxon>Mammalia</taxon>
        <taxon>Eutheria</taxon>
        <taxon>Laurasiatheria</taxon>
        <taxon>Carnivora</taxon>
        <taxon>Caniformia</taxon>
        <taxon>Canidae</taxon>
        <taxon>Canis</taxon>
    </lineage>
</organism>
<evidence type="ECO:0000256" key="13">
    <source>
        <dbReference type="SAM" id="MobiDB-lite"/>
    </source>
</evidence>
<feature type="transmembrane region" description="Helical" evidence="14">
    <location>
        <begin position="352"/>
        <end position="374"/>
    </location>
</feature>
<feature type="compositionally biased region" description="Low complexity" evidence="13">
    <location>
        <begin position="513"/>
        <end position="532"/>
    </location>
</feature>
<dbReference type="Pfam" id="PF14752">
    <property type="entry name" value="RBP_receptor"/>
    <property type="match status" value="1"/>
</dbReference>
<evidence type="ECO:0000256" key="8">
    <source>
        <dbReference type="ARBA" id="ARBA00023072"/>
    </source>
</evidence>
<feature type="region of interest" description="Disordered" evidence="13">
    <location>
        <begin position="208"/>
        <end position="260"/>
    </location>
</feature>
<dbReference type="GO" id="GO:0019841">
    <property type="term" value="F:retinol binding"/>
    <property type="evidence" value="ECO:0007669"/>
    <property type="project" value="UniProtKB-KW"/>
</dbReference>
<dbReference type="GO" id="GO:0034632">
    <property type="term" value="F:retinol transmembrane transporter activity"/>
    <property type="evidence" value="ECO:0007669"/>
    <property type="project" value="InterPro"/>
</dbReference>
<dbReference type="PANTHER" id="PTHR21444">
    <property type="entry name" value="COILED-COIL DOMAIN-CONTAINING PROTEIN 180"/>
    <property type="match status" value="1"/>
</dbReference>
<evidence type="ECO:0000256" key="14">
    <source>
        <dbReference type="SAM" id="Phobius"/>
    </source>
</evidence>
<feature type="region of interest" description="Disordered" evidence="13">
    <location>
        <begin position="472"/>
        <end position="541"/>
    </location>
</feature>
<keyword evidence="16" id="KW-1185">Reference proteome</keyword>
<comment type="subcellular location">
    <subcellularLocation>
        <location evidence="1">Cell membrane</location>
        <topology evidence="1">Multi-pass membrane protein</topology>
    </subcellularLocation>
</comment>
<feature type="compositionally biased region" description="Basic and acidic residues" evidence="13">
    <location>
        <begin position="224"/>
        <end position="234"/>
    </location>
</feature>